<organism evidence="2 3">
    <name type="scientific">Dendrothele bispora (strain CBS 962.96)</name>
    <dbReference type="NCBI Taxonomy" id="1314807"/>
    <lineage>
        <taxon>Eukaryota</taxon>
        <taxon>Fungi</taxon>
        <taxon>Dikarya</taxon>
        <taxon>Basidiomycota</taxon>
        <taxon>Agaricomycotina</taxon>
        <taxon>Agaricomycetes</taxon>
        <taxon>Agaricomycetidae</taxon>
        <taxon>Agaricales</taxon>
        <taxon>Agaricales incertae sedis</taxon>
        <taxon>Dendrothele</taxon>
    </lineage>
</organism>
<feature type="transmembrane region" description="Helical" evidence="1">
    <location>
        <begin position="27"/>
        <end position="49"/>
    </location>
</feature>
<protein>
    <submittedName>
        <fullName evidence="2">Uncharacterized protein</fullName>
    </submittedName>
</protein>
<feature type="transmembrane region" description="Helical" evidence="1">
    <location>
        <begin position="148"/>
        <end position="168"/>
    </location>
</feature>
<dbReference type="Proteomes" id="UP000297245">
    <property type="component" value="Unassembled WGS sequence"/>
</dbReference>
<dbReference type="AlphaFoldDB" id="A0A4S8L9F0"/>
<evidence type="ECO:0000313" key="3">
    <source>
        <dbReference type="Proteomes" id="UP000297245"/>
    </source>
</evidence>
<gene>
    <name evidence="2" type="ORF">K435DRAFT_925884</name>
</gene>
<sequence length="179" mass="20321">MSGGEAASFTMLIKDDIQGLQQWKINIAINSLSYGTYFVLLVSACLIFLKRGSHWVKSHSFVICMTACTALTTTALACLVIRYYFIGLRWYSGVPQVQAATIVPRRNIKIAIVFLQRLNAYQIHLDYLYNCLHCDGGRELNLTMTLPLLFTNMISTLLIGFQMNYWYYSEGEKNSDSSD</sequence>
<evidence type="ECO:0000313" key="2">
    <source>
        <dbReference type="EMBL" id="THU85406.1"/>
    </source>
</evidence>
<evidence type="ECO:0000256" key="1">
    <source>
        <dbReference type="SAM" id="Phobius"/>
    </source>
</evidence>
<keyword evidence="1" id="KW-0812">Transmembrane</keyword>
<accession>A0A4S8L9F0</accession>
<feature type="transmembrane region" description="Helical" evidence="1">
    <location>
        <begin position="61"/>
        <end position="85"/>
    </location>
</feature>
<name>A0A4S8L9F0_DENBC</name>
<proteinExistence type="predicted"/>
<keyword evidence="1" id="KW-0472">Membrane</keyword>
<keyword evidence="1" id="KW-1133">Transmembrane helix</keyword>
<dbReference type="EMBL" id="ML179548">
    <property type="protein sequence ID" value="THU85406.1"/>
    <property type="molecule type" value="Genomic_DNA"/>
</dbReference>
<keyword evidence="3" id="KW-1185">Reference proteome</keyword>
<reference evidence="2 3" key="1">
    <citation type="journal article" date="2019" name="Nat. Ecol. Evol.">
        <title>Megaphylogeny resolves global patterns of mushroom evolution.</title>
        <authorList>
            <person name="Varga T."/>
            <person name="Krizsan K."/>
            <person name="Foldi C."/>
            <person name="Dima B."/>
            <person name="Sanchez-Garcia M."/>
            <person name="Sanchez-Ramirez S."/>
            <person name="Szollosi G.J."/>
            <person name="Szarkandi J.G."/>
            <person name="Papp V."/>
            <person name="Albert L."/>
            <person name="Andreopoulos W."/>
            <person name="Angelini C."/>
            <person name="Antonin V."/>
            <person name="Barry K.W."/>
            <person name="Bougher N.L."/>
            <person name="Buchanan P."/>
            <person name="Buyck B."/>
            <person name="Bense V."/>
            <person name="Catcheside P."/>
            <person name="Chovatia M."/>
            <person name="Cooper J."/>
            <person name="Damon W."/>
            <person name="Desjardin D."/>
            <person name="Finy P."/>
            <person name="Geml J."/>
            <person name="Haridas S."/>
            <person name="Hughes K."/>
            <person name="Justo A."/>
            <person name="Karasinski D."/>
            <person name="Kautmanova I."/>
            <person name="Kiss B."/>
            <person name="Kocsube S."/>
            <person name="Kotiranta H."/>
            <person name="LaButti K.M."/>
            <person name="Lechner B.E."/>
            <person name="Liimatainen K."/>
            <person name="Lipzen A."/>
            <person name="Lukacs Z."/>
            <person name="Mihaltcheva S."/>
            <person name="Morgado L.N."/>
            <person name="Niskanen T."/>
            <person name="Noordeloos M.E."/>
            <person name="Ohm R.A."/>
            <person name="Ortiz-Santana B."/>
            <person name="Ovrebo C."/>
            <person name="Racz N."/>
            <person name="Riley R."/>
            <person name="Savchenko A."/>
            <person name="Shiryaev A."/>
            <person name="Soop K."/>
            <person name="Spirin V."/>
            <person name="Szebenyi C."/>
            <person name="Tomsovsky M."/>
            <person name="Tulloss R.E."/>
            <person name="Uehling J."/>
            <person name="Grigoriev I.V."/>
            <person name="Vagvolgyi C."/>
            <person name="Papp T."/>
            <person name="Martin F.M."/>
            <person name="Miettinen O."/>
            <person name="Hibbett D.S."/>
            <person name="Nagy L.G."/>
        </authorList>
    </citation>
    <scope>NUCLEOTIDE SEQUENCE [LARGE SCALE GENOMIC DNA]</scope>
    <source>
        <strain evidence="2 3">CBS 962.96</strain>
    </source>
</reference>